<feature type="domain" description="C2H2-type" evidence="10">
    <location>
        <begin position="124"/>
        <end position="152"/>
    </location>
</feature>
<evidence type="ECO:0000256" key="1">
    <source>
        <dbReference type="ARBA" id="ARBA00004123"/>
    </source>
</evidence>
<dbReference type="FunFam" id="3.30.160.60:FF:000624">
    <property type="entry name" value="zinc finger protein 697"/>
    <property type="match status" value="1"/>
</dbReference>
<dbReference type="Proteomes" id="UP000504606">
    <property type="component" value="Unplaced"/>
</dbReference>
<feature type="domain" description="C2H2-type" evidence="10">
    <location>
        <begin position="227"/>
        <end position="254"/>
    </location>
</feature>
<evidence type="ECO:0000256" key="2">
    <source>
        <dbReference type="ARBA" id="ARBA00022723"/>
    </source>
</evidence>
<feature type="compositionally biased region" description="Basic and acidic residues" evidence="9">
    <location>
        <begin position="30"/>
        <end position="46"/>
    </location>
</feature>
<evidence type="ECO:0000256" key="7">
    <source>
        <dbReference type="ARBA" id="ARBA00023242"/>
    </source>
</evidence>
<keyword evidence="4 8" id="KW-0863">Zinc-finger</keyword>
<feature type="domain" description="C2H2-type" evidence="10">
    <location>
        <begin position="96"/>
        <end position="123"/>
    </location>
</feature>
<dbReference type="GO" id="GO:0005634">
    <property type="term" value="C:nucleus"/>
    <property type="evidence" value="ECO:0007669"/>
    <property type="project" value="UniProtKB-SubCell"/>
</dbReference>
<keyword evidence="7" id="KW-0539">Nucleus</keyword>
<dbReference type="GO" id="GO:0008270">
    <property type="term" value="F:zinc ion binding"/>
    <property type="evidence" value="ECO:0007669"/>
    <property type="project" value="UniProtKB-KW"/>
</dbReference>
<proteinExistence type="predicted"/>
<evidence type="ECO:0000256" key="5">
    <source>
        <dbReference type="ARBA" id="ARBA00022833"/>
    </source>
</evidence>
<dbReference type="InterPro" id="IPR036236">
    <property type="entry name" value="Znf_C2H2_sf"/>
</dbReference>
<dbReference type="KEGG" id="foc:113217660"/>
<feature type="compositionally biased region" description="Acidic residues" evidence="9">
    <location>
        <begin position="17"/>
        <end position="29"/>
    </location>
</feature>
<dbReference type="Gene3D" id="3.30.160.60">
    <property type="entry name" value="Classic Zinc Finger"/>
    <property type="match status" value="6"/>
</dbReference>
<evidence type="ECO:0000313" key="13">
    <source>
        <dbReference type="RefSeq" id="XP_026293436.1"/>
    </source>
</evidence>
<evidence type="ECO:0000313" key="11">
    <source>
        <dbReference type="Proteomes" id="UP000504606"/>
    </source>
</evidence>
<evidence type="ECO:0000256" key="4">
    <source>
        <dbReference type="ARBA" id="ARBA00022771"/>
    </source>
</evidence>
<evidence type="ECO:0000256" key="9">
    <source>
        <dbReference type="SAM" id="MobiDB-lite"/>
    </source>
</evidence>
<dbReference type="Pfam" id="PF13912">
    <property type="entry name" value="zf-C2H2_6"/>
    <property type="match status" value="1"/>
</dbReference>
<dbReference type="Pfam" id="PF00096">
    <property type="entry name" value="zf-C2H2"/>
    <property type="match status" value="5"/>
</dbReference>
<keyword evidence="6" id="KW-0238">DNA-binding</keyword>
<dbReference type="GO" id="GO:0003677">
    <property type="term" value="F:DNA binding"/>
    <property type="evidence" value="ECO:0007669"/>
    <property type="project" value="UniProtKB-KW"/>
</dbReference>
<evidence type="ECO:0000256" key="3">
    <source>
        <dbReference type="ARBA" id="ARBA00022737"/>
    </source>
</evidence>
<feature type="region of interest" description="Disordered" evidence="9">
    <location>
        <begin position="1"/>
        <end position="64"/>
    </location>
</feature>
<keyword evidence="2" id="KW-0479">Metal-binding</keyword>
<dbReference type="FunFam" id="3.30.160.60:FF:002783">
    <property type="entry name" value="Zinc finger and SCAN domain containing 4"/>
    <property type="match status" value="1"/>
</dbReference>
<feature type="domain" description="C2H2-type" evidence="10">
    <location>
        <begin position="199"/>
        <end position="226"/>
    </location>
</feature>
<evidence type="ECO:0000256" key="6">
    <source>
        <dbReference type="ARBA" id="ARBA00023125"/>
    </source>
</evidence>
<dbReference type="RefSeq" id="XP_026293436.1">
    <property type="nucleotide sequence ID" value="XM_026437651.2"/>
</dbReference>
<organism evidence="11 12">
    <name type="scientific">Frankliniella occidentalis</name>
    <name type="common">Western flower thrips</name>
    <name type="synonym">Euthrips occidentalis</name>
    <dbReference type="NCBI Taxonomy" id="133901"/>
    <lineage>
        <taxon>Eukaryota</taxon>
        <taxon>Metazoa</taxon>
        <taxon>Ecdysozoa</taxon>
        <taxon>Arthropoda</taxon>
        <taxon>Hexapoda</taxon>
        <taxon>Insecta</taxon>
        <taxon>Pterygota</taxon>
        <taxon>Neoptera</taxon>
        <taxon>Paraneoptera</taxon>
        <taxon>Thysanoptera</taxon>
        <taxon>Terebrantia</taxon>
        <taxon>Thripoidea</taxon>
        <taxon>Thripidae</taxon>
        <taxon>Frankliniella</taxon>
    </lineage>
</organism>
<dbReference type="RefSeq" id="XP_026293435.1">
    <property type="nucleotide sequence ID" value="XM_026437650.2"/>
</dbReference>
<dbReference type="PROSITE" id="PS50157">
    <property type="entry name" value="ZINC_FINGER_C2H2_2"/>
    <property type="match status" value="6"/>
</dbReference>
<dbReference type="InterPro" id="IPR013087">
    <property type="entry name" value="Znf_C2H2_type"/>
</dbReference>
<dbReference type="PROSITE" id="PS00028">
    <property type="entry name" value="ZINC_FINGER_C2H2_1"/>
    <property type="match status" value="6"/>
</dbReference>
<dbReference type="PANTHER" id="PTHR16515">
    <property type="entry name" value="PR DOMAIN ZINC FINGER PROTEIN"/>
    <property type="match status" value="1"/>
</dbReference>
<reference evidence="12 13" key="1">
    <citation type="submission" date="2025-04" db="UniProtKB">
        <authorList>
            <consortium name="RefSeq"/>
        </authorList>
    </citation>
    <scope>IDENTIFICATION</scope>
    <source>
        <tissue evidence="12 13">Whole organism</tissue>
    </source>
</reference>
<dbReference type="FunFam" id="3.30.160.60:FF:000110">
    <property type="entry name" value="Zinc finger protein-like"/>
    <property type="match status" value="1"/>
</dbReference>
<dbReference type="PANTHER" id="PTHR16515:SF49">
    <property type="entry name" value="GASTRULA ZINC FINGER PROTEIN XLCGF49.1-LIKE-RELATED"/>
    <property type="match status" value="1"/>
</dbReference>
<evidence type="ECO:0000313" key="12">
    <source>
        <dbReference type="RefSeq" id="XP_026293435.1"/>
    </source>
</evidence>
<feature type="domain" description="C2H2-type" evidence="10">
    <location>
        <begin position="172"/>
        <end position="199"/>
    </location>
</feature>
<dbReference type="OrthoDB" id="40579at2759"/>
<evidence type="ECO:0000259" key="10">
    <source>
        <dbReference type="PROSITE" id="PS50157"/>
    </source>
</evidence>
<gene>
    <name evidence="12 13" type="primary">LOC113217660</name>
</gene>
<sequence>MEELFSIHLTESSAFSSEEEAVAESESDPLEEKGEGAVVEESERSVSETQSSVKDPVQDPSDSEKKKFECKYCGKKFTKSGHMTAHIRSHTSEKPYTCAVCLKAFSLKSTLIAHVRIHTGVRPYECSECNQRFTQSATLKHHFERHHVYKEPKPKAPRKKRSDAFVDDVGPHPCDQCEKVYETRQKLRVHRYSHSTEKWVCPICQKRFTAGGTLKSHLRIHNGEKPFECDVCEKSFTSSSNLRAHYRIHTGEKPFECITCNKKWAKKISLRTHVCSLEDDGTSNSNA</sequence>
<dbReference type="GeneID" id="113217660"/>
<keyword evidence="11" id="KW-1185">Reference proteome</keyword>
<dbReference type="FunFam" id="3.30.160.60:FF:000446">
    <property type="entry name" value="Zinc finger protein"/>
    <property type="match status" value="1"/>
</dbReference>
<protein>
    <submittedName>
        <fullName evidence="12 13">Zinc finger protein 1 homolog</fullName>
    </submittedName>
</protein>
<feature type="domain" description="C2H2-type" evidence="10">
    <location>
        <begin position="68"/>
        <end position="95"/>
    </location>
</feature>
<dbReference type="GO" id="GO:0010468">
    <property type="term" value="P:regulation of gene expression"/>
    <property type="evidence" value="ECO:0007669"/>
    <property type="project" value="TreeGrafter"/>
</dbReference>
<name>A0A6J1TPA1_FRAOC</name>
<dbReference type="InterPro" id="IPR050331">
    <property type="entry name" value="Zinc_finger"/>
</dbReference>
<dbReference type="AlphaFoldDB" id="A0A6J1TPA1"/>
<keyword evidence="3" id="KW-0677">Repeat</keyword>
<accession>A0A6J1TPA1</accession>
<dbReference type="SMART" id="SM00355">
    <property type="entry name" value="ZnF_C2H2"/>
    <property type="match status" value="6"/>
</dbReference>
<keyword evidence="5" id="KW-0862">Zinc</keyword>
<dbReference type="FunFam" id="3.30.160.60:FF:000011">
    <property type="entry name" value="zinc finger protein 615 isoform X1"/>
    <property type="match status" value="1"/>
</dbReference>
<dbReference type="SUPFAM" id="SSF57667">
    <property type="entry name" value="beta-beta-alpha zinc fingers"/>
    <property type="match status" value="4"/>
</dbReference>
<evidence type="ECO:0000256" key="8">
    <source>
        <dbReference type="PROSITE-ProRule" id="PRU00042"/>
    </source>
</evidence>
<comment type="subcellular location">
    <subcellularLocation>
        <location evidence="1">Nucleus</location>
    </subcellularLocation>
</comment>